<comment type="caution">
    <text evidence="1">The sequence shown here is derived from an EMBL/GenBank/DDBJ whole genome shotgun (WGS) entry which is preliminary data.</text>
</comment>
<name>A0A1D1VMK0_RAMVA</name>
<proteinExistence type="predicted"/>
<dbReference type="EMBL" id="BDGG01000007">
    <property type="protein sequence ID" value="GAV01363.1"/>
    <property type="molecule type" value="Genomic_DNA"/>
</dbReference>
<evidence type="ECO:0000313" key="2">
    <source>
        <dbReference type="Proteomes" id="UP000186922"/>
    </source>
</evidence>
<evidence type="ECO:0008006" key="3">
    <source>
        <dbReference type="Google" id="ProtNLM"/>
    </source>
</evidence>
<dbReference type="Proteomes" id="UP000186922">
    <property type="component" value="Unassembled WGS sequence"/>
</dbReference>
<dbReference type="InterPro" id="IPR052055">
    <property type="entry name" value="Hepadnavirus_pol/RT"/>
</dbReference>
<dbReference type="OrthoDB" id="10058284at2759"/>
<dbReference type="CDD" id="cd09275">
    <property type="entry name" value="RNase_HI_RT_DIRS1"/>
    <property type="match status" value="1"/>
</dbReference>
<dbReference type="AlphaFoldDB" id="A0A1D1VMK0"/>
<dbReference type="PANTHER" id="PTHR33050">
    <property type="entry name" value="REVERSE TRANSCRIPTASE DOMAIN-CONTAINING PROTEIN"/>
    <property type="match status" value="1"/>
</dbReference>
<organism evidence="1 2">
    <name type="scientific">Ramazzottius varieornatus</name>
    <name type="common">Water bear</name>
    <name type="synonym">Tardigrade</name>
    <dbReference type="NCBI Taxonomy" id="947166"/>
    <lineage>
        <taxon>Eukaryota</taxon>
        <taxon>Metazoa</taxon>
        <taxon>Ecdysozoa</taxon>
        <taxon>Tardigrada</taxon>
        <taxon>Eutardigrada</taxon>
        <taxon>Parachela</taxon>
        <taxon>Hypsibioidea</taxon>
        <taxon>Ramazzottiidae</taxon>
        <taxon>Ramazzottius</taxon>
    </lineage>
</organism>
<gene>
    <name evidence="1" type="primary">RvY_12087-1</name>
    <name evidence="1" type="synonym">RvY_12087.1</name>
    <name evidence="1" type="ORF">RvY_12087</name>
</gene>
<evidence type="ECO:0000313" key="1">
    <source>
        <dbReference type="EMBL" id="GAV01363.1"/>
    </source>
</evidence>
<reference evidence="1 2" key="1">
    <citation type="journal article" date="2016" name="Nat. Commun.">
        <title>Extremotolerant tardigrade genome and improved radiotolerance of human cultured cells by tardigrade-unique protein.</title>
        <authorList>
            <person name="Hashimoto T."/>
            <person name="Horikawa D.D."/>
            <person name="Saito Y."/>
            <person name="Kuwahara H."/>
            <person name="Kozuka-Hata H."/>
            <person name="Shin-I T."/>
            <person name="Minakuchi Y."/>
            <person name="Ohishi K."/>
            <person name="Motoyama A."/>
            <person name="Aizu T."/>
            <person name="Enomoto A."/>
            <person name="Kondo K."/>
            <person name="Tanaka S."/>
            <person name="Hara Y."/>
            <person name="Koshikawa S."/>
            <person name="Sagara H."/>
            <person name="Miura T."/>
            <person name="Yokobori S."/>
            <person name="Miyagawa K."/>
            <person name="Suzuki Y."/>
            <person name="Kubo T."/>
            <person name="Oyama M."/>
            <person name="Kohara Y."/>
            <person name="Fujiyama A."/>
            <person name="Arakawa K."/>
            <person name="Katayama T."/>
            <person name="Toyoda A."/>
            <person name="Kunieda T."/>
        </authorList>
    </citation>
    <scope>NUCLEOTIDE SEQUENCE [LARGE SCALE GENOMIC DNA]</scope>
    <source>
        <strain evidence="1 2">YOKOZUNA-1</strain>
    </source>
</reference>
<protein>
    <recommendedName>
        <fullName evidence="3">Reverse transcriptase domain-containing protein</fullName>
    </recommendedName>
</protein>
<keyword evidence="2" id="KW-1185">Reference proteome</keyword>
<sequence length="194" mass="22240">MDDFFVVCDSEQKCHQAMLYMKQLCDDLGVPLADEKTAGPIGCGAICGNQWFQYRSPDGVLALNPPIAWHEMVPIYLSCVVWGSQWRGKRLEFYHDNQATVAAWKKFSSPHKGLMELIRRIYFHAAKNNFTLRIMHLRGVANAIADSLSRSQMERFRTLAPRPNHSPETIDSNLTKSRQSLYMQNDKWIESSTT</sequence>
<dbReference type="PANTHER" id="PTHR33050:SF8">
    <property type="entry name" value="REVERSE TRANSCRIPTASE DOMAIN-CONTAINING PROTEIN"/>
    <property type="match status" value="1"/>
</dbReference>
<accession>A0A1D1VMK0</accession>